<dbReference type="PANTHER" id="PTHR10992:SF1066">
    <property type="entry name" value="METHYL JASMONATE ESTERASE 1"/>
    <property type="match status" value="1"/>
</dbReference>
<evidence type="ECO:0000313" key="1">
    <source>
        <dbReference type="EMBL" id="CAK9166413.1"/>
    </source>
</evidence>
<dbReference type="AlphaFoldDB" id="A0ABC8TAU0"/>
<dbReference type="PANTHER" id="PTHR10992">
    <property type="entry name" value="METHYLESTERASE FAMILY MEMBER"/>
    <property type="match status" value="1"/>
</dbReference>
<dbReference type="Gene3D" id="3.40.50.1820">
    <property type="entry name" value="alpha/beta hydrolase"/>
    <property type="match status" value="2"/>
</dbReference>
<dbReference type="InterPro" id="IPR045889">
    <property type="entry name" value="MES/HNL"/>
</dbReference>
<evidence type="ECO:0008006" key="3">
    <source>
        <dbReference type="Google" id="ProtNLM"/>
    </source>
</evidence>
<dbReference type="Proteomes" id="UP001642360">
    <property type="component" value="Unassembled WGS sequence"/>
</dbReference>
<accession>A0ABC8TAU0</accession>
<proteinExistence type="predicted"/>
<name>A0ABC8TAU0_9AQUA</name>
<organism evidence="1 2">
    <name type="scientific">Ilex paraguariensis</name>
    <name type="common">yerba mate</name>
    <dbReference type="NCBI Taxonomy" id="185542"/>
    <lineage>
        <taxon>Eukaryota</taxon>
        <taxon>Viridiplantae</taxon>
        <taxon>Streptophyta</taxon>
        <taxon>Embryophyta</taxon>
        <taxon>Tracheophyta</taxon>
        <taxon>Spermatophyta</taxon>
        <taxon>Magnoliopsida</taxon>
        <taxon>eudicotyledons</taxon>
        <taxon>Gunneridae</taxon>
        <taxon>Pentapetalae</taxon>
        <taxon>asterids</taxon>
        <taxon>campanulids</taxon>
        <taxon>Aquifoliales</taxon>
        <taxon>Aquifoliaceae</taxon>
        <taxon>Ilex</taxon>
    </lineage>
</organism>
<gene>
    <name evidence="1" type="ORF">ILEXP_LOCUS35638</name>
</gene>
<protein>
    <recommendedName>
        <fullName evidence="3">AB hydrolase-1 domain-containing protein</fullName>
    </recommendedName>
</protein>
<sequence>MEKSGRHLYWFIDLAVGHVVGLRMEALPPDERVVLVGHSAGGAAISVAMEWFPHKVAVAIFASTVMPGPDFTLQSSYRQKYRSFEDIGLFHGQQVYIRPKARVPVFYGPKFLSTELYQLSPPQSSTLARLLERPDHVSNGAALLQDTSLTKEKVATLLKLAGHRVTALDLAASGINPKQLYELRTISDHLEPLLSFMAALPAEERVVFGGA</sequence>
<dbReference type="SUPFAM" id="SSF53474">
    <property type="entry name" value="alpha/beta-Hydrolases"/>
    <property type="match status" value="1"/>
</dbReference>
<dbReference type="EMBL" id="CAUOFW020004613">
    <property type="protein sequence ID" value="CAK9166413.1"/>
    <property type="molecule type" value="Genomic_DNA"/>
</dbReference>
<evidence type="ECO:0000313" key="2">
    <source>
        <dbReference type="Proteomes" id="UP001642360"/>
    </source>
</evidence>
<dbReference type="InterPro" id="IPR029058">
    <property type="entry name" value="AB_hydrolase_fold"/>
</dbReference>
<reference evidence="1 2" key="1">
    <citation type="submission" date="2024-02" db="EMBL/GenBank/DDBJ databases">
        <authorList>
            <person name="Vignale AGUSTIN F."/>
            <person name="Sosa J E."/>
            <person name="Modenutti C."/>
        </authorList>
    </citation>
    <scope>NUCLEOTIDE SEQUENCE [LARGE SCALE GENOMIC DNA]</scope>
</reference>
<keyword evidence="2" id="KW-1185">Reference proteome</keyword>
<comment type="caution">
    <text evidence="1">The sequence shown here is derived from an EMBL/GenBank/DDBJ whole genome shotgun (WGS) entry which is preliminary data.</text>
</comment>